<keyword evidence="1" id="KW-0175">Coiled coil</keyword>
<reference evidence="3 4" key="1">
    <citation type="journal article" date="2015" name="Nature">
        <title>rRNA introns, odd ribosomes, and small enigmatic genomes across a large radiation of phyla.</title>
        <authorList>
            <person name="Brown C.T."/>
            <person name="Hug L.A."/>
            <person name="Thomas B.C."/>
            <person name="Sharon I."/>
            <person name="Castelle C.J."/>
            <person name="Singh A."/>
            <person name="Wilkins M.J."/>
            <person name="Williams K.H."/>
            <person name="Banfield J.F."/>
        </authorList>
    </citation>
    <scope>NUCLEOTIDE SEQUENCE [LARGE SCALE GENOMIC DNA]</scope>
</reference>
<proteinExistence type="predicted"/>
<comment type="caution">
    <text evidence="3">The sequence shown here is derived from an EMBL/GenBank/DDBJ whole genome shotgun (WGS) entry which is preliminary data.</text>
</comment>
<accession>A0A0G1U4U5</accession>
<dbReference type="EMBL" id="LCNT01000003">
    <property type="protein sequence ID" value="KKU61353.1"/>
    <property type="molecule type" value="Genomic_DNA"/>
</dbReference>
<gene>
    <name evidence="3" type="ORF">UX85_C0003G0012</name>
</gene>
<evidence type="ECO:0000259" key="2">
    <source>
        <dbReference type="Pfam" id="PF18904"/>
    </source>
</evidence>
<sequence length="179" mass="20633">MDPFNTKTKPTTNKKPSQNFIEALKDGGDQPAAPAENFNFEEFLKLREKQIRHQEQARFEAFRREEKIVFSREKQRVKIEIQTLQTEIKKLAQESVGLVAEVEKAAFQAVVDPGVYHQNFFERLLSLIKLARKKIAESKTWLGLHNQRSQQRAYYWGQVKSSGTSFMLSGERTVSTQAG</sequence>
<evidence type="ECO:0000313" key="3">
    <source>
        <dbReference type="EMBL" id="KKU61353.1"/>
    </source>
</evidence>
<dbReference type="InterPro" id="IPR043719">
    <property type="entry name" value="DUF5660"/>
</dbReference>
<organism evidence="3 4">
    <name type="scientific">Candidatus Beckwithbacteria bacterium GW2011_GWB1_47_15</name>
    <dbReference type="NCBI Taxonomy" id="1618371"/>
    <lineage>
        <taxon>Bacteria</taxon>
        <taxon>Candidatus Beckwithiibacteriota</taxon>
    </lineage>
</organism>
<feature type="domain" description="DUF5660" evidence="2">
    <location>
        <begin position="73"/>
        <end position="179"/>
    </location>
</feature>
<evidence type="ECO:0000313" key="4">
    <source>
        <dbReference type="Proteomes" id="UP000033860"/>
    </source>
</evidence>
<evidence type="ECO:0000256" key="1">
    <source>
        <dbReference type="SAM" id="Coils"/>
    </source>
</evidence>
<protein>
    <recommendedName>
        <fullName evidence="2">DUF5660 domain-containing protein</fullName>
    </recommendedName>
</protein>
<name>A0A0G1U4U5_9BACT</name>
<dbReference type="Pfam" id="PF18904">
    <property type="entry name" value="DUF5660"/>
    <property type="match status" value="1"/>
</dbReference>
<dbReference type="Proteomes" id="UP000033860">
    <property type="component" value="Unassembled WGS sequence"/>
</dbReference>
<feature type="coiled-coil region" evidence="1">
    <location>
        <begin position="74"/>
        <end position="101"/>
    </location>
</feature>
<dbReference type="AlphaFoldDB" id="A0A0G1U4U5"/>